<accession>A0A6H5H657</accession>
<organism evidence="1 2">
    <name type="scientific">Nesidiocoris tenuis</name>
    <dbReference type="NCBI Taxonomy" id="355587"/>
    <lineage>
        <taxon>Eukaryota</taxon>
        <taxon>Metazoa</taxon>
        <taxon>Ecdysozoa</taxon>
        <taxon>Arthropoda</taxon>
        <taxon>Hexapoda</taxon>
        <taxon>Insecta</taxon>
        <taxon>Pterygota</taxon>
        <taxon>Neoptera</taxon>
        <taxon>Paraneoptera</taxon>
        <taxon>Hemiptera</taxon>
        <taxon>Heteroptera</taxon>
        <taxon>Panheteroptera</taxon>
        <taxon>Cimicomorpha</taxon>
        <taxon>Miridae</taxon>
        <taxon>Dicyphina</taxon>
        <taxon>Nesidiocoris</taxon>
    </lineage>
</organism>
<reference evidence="1 2" key="1">
    <citation type="submission" date="2020-02" db="EMBL/GenBank/DDBJ databases">
        <authorList>
            <person name="Ferguson B K."/>
        </authorList>
    </citation>
    <scope>NUCLEOTIDE SEQUENCE [LARGE SCALE GENOMIC DNA]</scope>
</reference>
<keyword evidence="2" id="KW-1185">Reference proteome</keyword>
<protein>
    <submittedName>
        <fullName evidence="1">Uncharacterized protein</fullName>
    </submittedName>
</protein>
<dbReference type="AlphaFoldDB" id="A0A6H5H657"/>
<dbReference type="EMBL" id="CADCXU010024257">
    <property type="protein sequence ID" value="CAB0011719.1"/>
    <property type="molecule type" value="Genomic_DNA"/>
</dbReference>
<dbReference type="Proteomes" id="UP000479000">
    <property type="component" value="Unassembled WGS sequence"/>
</dbReference>
<evidence type="ECO:0000313" key="1">
    <source>
        <dbReference type="EMBL" id="CAB0011719.1"/>
    </source>
</evidence>
<name>A0A6H5H657_9HEMI</name>
<evidence type="ECO:0000313" key="2">
    <source>
        <dbReference type="Proteomes" id="UP000479000"/>
    </source>
</evidence>
<gene>
    <name evidence="1" type="ORF">NTEN_LOCUS16620</name>
</gene>
<sequence length="148" mass="17864">MELKTMGEILIFVNRSKTYFEFFSLCHFWTYLCPLCFKLHHLVILWTHRGFPSSFPQPKICMKYFCGETNLKMKLVSKRRCGWRDALNVSVIQCQSAYCIQLVRRVRFKSWLPCARITNHDLSKDVRQRRLEQYRTENSCLFHDDIDR</sequence>
<proteinExistence type="predicted"/>